<keyword evidence="2" id="KW-0808">Transferase</keyword>
<dbReference type="InterPro" id="IPR050271">
    <property type="entry name" value="UDP-glycosyltransferase"/>
</dbReference>
<comment type="caution">
    <text evidence="4">The sequence shown here is derived from an EMBL/GenBank/DDBJ whole genome shotgun (WGS) entry which is preliminary data.</text>
</comment>
<evidence type="ECO:0000256" key="2">
    <source>
        <dbReference type="ARBA" id="ARBA00022679"/>
    </source>
</evidence>
<dbReference type="Pfam" id="PF06722">
    <property type="entry name" value="EryCIII-like_C"/>
    <property type="match status" value="1"/>
</dbReference>
<dbReference type="GO" id="GO:0008194">
    <property type="term" value="F:UDP-glycosyltransferase activity"/>
    <property type="evidence" value="ECO:0007669"/>
    <property type="project" value="TreeGrafter"/>
</dbReference>
<dbReference type="SUPFAM" id="SSF53756">
    <property type="entry name" value="UDP-Glycosyltransferase/glycogen phosphorylase"/>
    <property type="match status" value="1"/>
</dbReference>
<dbReference type="PANTHER" id="PTHR48043:SF145">
    <property type="entry name" value="FI06409P-RELATED"/>
    <property type="match status" value="1"/>
</dbReference>
<sequence length="431" mass="46256">MICLMPHCGFLSATSRMLEIYRALRQRGVAARIATHGGTYEHVLRDVGVPYDIVGPRMTPERCARFIRDEIGMGYVGQSMYTDREMREYVDAETEYFRRHDIRTVVTGFTLTTLLSTRLAGAALVTEHAGSWVPPVFERGLLPAPSQAHFGLLPARLLRRLSNALPPRVGFYCGGFNRLAAELGVPPVPSLASLVLGDLALIPEVPEVLGVPATEVADWRPNGRSGYRAGTRLRCVGPLYARLDLPLPDRVARFLAEPGPVVYVAVNSTEVGFVRRVVTTIAALPVRVLVAGTHHDLHDMAGDRVMVGGVLPSHLIMPAVDLAVTAGGQGSVQTAMAGGTPVLGFPLQPEQDLNLALLERIGAARLLAPRHVGARLAALVTEMLADRSYREAAQRVQRWYAATDGPANAAEAILAVHDADGADSIGPAGVG</sequence>
<evidence type="ECO:0000313" key="5">
    <source>
        <dbReference type="Proteomes" id="UP000278981"/>
    </source>
</evidence>
<reference evidence="4 5" key="1">
    <citation type="submission" date="2018-04" db="EMBL/GenBank/DDBJ databases">
        <title>Micromonosporas from Atacama Desert.</title>
        <authorList>
            <person name="Carro L."/>
            <person name="Klenk H.-P."/>
            <person name="Goodfellow M."/>
        </authorList>
    </citation>
    <scope>NUCLEOTIDE SEQUENCE [LARGE SCALE GENOMIC DNA]</scope>
    <source>
        <strain evidence="4 5">LB19</strain>
    </source>
</reference>
<gene>
    <name evidence="4" type="ORF">DDE19_30805</name>
</gene>
<protein>
    <recommendedName>
        <fullName evidence="3">Erythromycin biosynthesis protein CIII-like C-terminal domain-containing protein</fullName>
    </recommendedName>
</protein>
<dbReference type="PANTHER" id="PTHR48043">
    <property type="entry name" value="EG:EG0003.4 PROTEIN-RELATED"/>
    <property type="match status" value="1"/>
</dbReference>
<dbReference type="Proteomes" id="UP000278981">
    <property type="component" value="Unassembled WGS sequence"/>
</dbReference>
<evidence type="ECO:0000259" key="3">
    <source>
        <dbReference type="Pfam" id="PF06722"/>
    </source>
</evidence>
<accession>A0A3N9XE67</accession>
<dbReference type="OrthoDB" id="3322410at2"/>
<proteinExistence type="predicted"/>
<feature type="domain" description="Erythromycin biosynthesis protein CIII-like C-terminal" evidence="3">
    <location>
        <begin position="288"/>
        <end position="414"/>
    </location>
</feature>
<name>A0A3N9XE67_9ACTN</name>
<dbReference type="Gene3D" id="3.40.50.2000">
    <property type="entry name" value="Glycogen Phosphorylase B"/>
    <property type="match status" value="2"/>
</dbReference>
<organism evidence="4 5">
    <name type="scientific">Micromonospora ureilytica</name>
    <dbReference type="NCBI Taxonomy" id="709868"/>
    <lineage>
        <taxon>Bacteria</taxon>
        <taxon>Bacillati</taxon>
        <taxon>Actinomycetota</taxon>
        <taxon>Actinomycetes</taxon>
        <taxon>Micromonosporales</taxon>
        <taxon>Micromonosporaceae</taxon>
        <taxon>Micromonospora</taxon>
    </lineage>
</organism>
<dbReference type="EMBL" id="QDGB01000371">
    <property type="protein sequence ID" value="RQX11425.1"/>
    <property type="molecule type" value="Genomic_DNA"/>
</dbReference>
<dbReference type="InterPro" id="IPR010610">
    <property type="entry name" value="EryCIII-like_C"/>
</dbReference>
<evidence type="ECO:0000256" key="1">
    <source>
        <dbReference type="ARBA" id="ARBA00022676"/>
    </source>
</evidence>
<dbReference type="AlphaFoldDB" id="A0A3N9XE67"/>
<keyword evidence="1" id="KW-0328">Glycosyltransferase</keyword>
<evidence type="ECO:0000313" key="4">
    <source>
        <dbReference type="EMBL" id="RQX11425.1"/>
    </source>
</evidence>